<dbReference type="Proteomes" id="UP001316803">
    <property type="component" value="Unassembled WGS sequence"/>
</dbReference>
<comment type="caution">
    <text evidence="1">The sequence shown here is derived from an EMBL/GenBank/DDBJ whole genome shotgun (WGS) entry which is preliminary data.</text>
</comment>
<sequence>MAAAAWKTRTRYSTDIKVIVRQIVLQLRHLNPDPVLQPTPPVPSSTKMTPFNLPRNNQASSILMRLPAELRTMILRRLLKQATPLDKITPLSSQILQTCQNIYKEAYPILYTQNTLLIYCHDHFTQARNLINILDISLPSQVGREDIIAAYTLQEDAAEALGWWEEDGSEELQAHPGNEADVGSPHASHVPGRYGALLKLGERYAMLDRFRRIELRIEYEIFETLVCMCRVLRELLAGKQVTLVAVPRTQVAIDAGFAWLQSAAILRCSSMSIRAVGIDVPSDMLDTLVQTTTGQTPAVDTYEMFVDVVFRVSLAVKGDDFYDEVDKEAFGKAALTYDVERYEEEKKLYLEAVRVWSRNWWAERRRELEQEERRVMGTLEEIGT</sequence>
<evidence type="ECO:0000313" key="2">
    <source>
        <dbReference type="Proteomes" id="UP001316803"/>
    </source>
</evidence>
<keyword evidence="2" id="KW-1185">Reference proteome</keyword>
<gene>
    <name evidence="1" type="ORF">OHC33_004256</name>
</gene>
<evidence type="ECO:0000313" key="1">
    <source>
        <dbReference type="EMBL" id="KAK5954534.1"/>
    </source>
</evidence>
<name>A0AAN8EFL3_9EURO</name>
<evidence type="ECO:0008006" key="3">
    <source>
        <dbReference type="Google" id="ProtNLM"/>
    </source>
</evidence>
<accession>A0AAN8EFL3</accession>
<organism evidence="1 2">
    <name type="scientific">Knufia fluminis</name>
    <dbReference type="NCBI Taxonomy" id="191047"/>
    <lineage>
        <taxon>Eukaryota</taxon>
        <taxon>Fungi</taxon>
        <taxon>Dikarya</taxon>
        <taxon>Ascomycota</taxon>
        <taxon>Pezizomycotina</taxon>
        <taxon>Eurotiomycetes</taxon>
        <taxon>Chaetothyriomycetidae</taxon>
        <taxon>Chaetothyriales</taxon>
        <taxon>Trichomeriaceae</taxon>
        <taxon>Knufia</taxon>
    </lineage>
</organism>
<reference evidence="1 2" key="1">
    <citation type="submission" date="2022-12" db="EMBL/GenBank/DDBJ databases">
        <title>Genomic features and morphological characterization of a novel Knufia sp. strain isolated from spacecraft assembly facility.</title>
        <authorList>
            <person name="Teixeira M."/>
            <person name="Chander A.M."/>
            <person name="Stajich J.E."/>
            <person name="Venkateswaran K."/>
        </authorList>
    </citation>
    <scope>NUCLEOTIDE SEQUENCE [LARGE SCALE GENOMIC DNA]</scope>
    <source>
        <strain evidence="1 2">FJI-L2-BK-P2</strain>
    </source>
</reference>
<dbReference type="EMBL" id="JAKLMC020000008">
    <property type="protein sequence ID" value="KAK5954534.1"/>
    <property type="molecule type" value="Genomic_DNA"/>
</dbReference>
<dbReference type="PANTHER" id="PTHR42085:SF1">
    <property type="entry name" value="F-BOX DOMAIN-CONTAINING PROTEIN"/>
    <property type="match status" value="1"/>
</dbReference>
<dbReference type="AlphaFoldDB" id="A0AAN8EFL3"/>
<protein>
    <recommendedName>
        <fullName evidence="3">F-box domain-containing protein</fullName>
    </recommendedName>
</protein>
<dbReference type="PANTHER" id="PTHR42085">
    <property type="entry name" value="F-BOX DOMAIN-CONTAINING PROTEIN"/>
    <property type="match status" value="1"/>
</dbReference>
<dbReference type="InterPro" id="IPR038883">
    <property type="entry name" value="AN11006-like"/>
</dbReference>
<proteinExistence type="predicted"/>